<dbReference type="GO" id="GO:0004386">
    <property type="term" value="F:helicase activity"/>
    <property type="evidence" value="ECO:0007669"/>
    <property type="project" value="UniProtKB-KW"/>
</dbReference>
<sequence>MSTTKPGVLRRLSDRLTSPAHELEAAELRRESEDLGVSHIGDIVQRTRVTVSGEVRSVTLRPRHETPALDVELWDGSDSLHLIWLGRRRIAGIVPGIKIQATGRVTRQRKVTTIFNPAYEILGRVGQTHE</sequence>
<dbReference type="EMBL" id="VFPM01000003">
    <property type="protein sequence ID" value="TQM57760.1"/>
    <property type="molecule type" value="Genomic_DNA"/>
</dbReference>
<keyword evidence="1" id="KW-0067">ATP-binding</keyword>
<reference evidence="1 2" key="1">
    <citation type="submission" date="2019-06" db="EMBL/GenBank/DDBJ databases">
        <title>Genome sequencing of plant associated microbes to promote plant fitness in Sorghum bicolor and Oryza sativa.</title>
        <authorList>
            <person name="Coleman-Derr D."/>
        </authorList>
    </citation>
    <scope>NUCLEOTIDE SEQUENCE [LARGE SCALE GENOMIC DNA]</scope>
    <source>
        <strain evidence="1 2">KV-663</strain>
    </source>
</reference>
<dbReference type="Gene3D" id="2.40.50.140">
    <property type="entry name" value="Nucleic acid-binding proteins"/>
    <property type="match status" value="1"/>
</dbReference>
<accession>A0A543HHG4</accession>
<organism evidence="1 2">
    <name type="scientific">Humibacillus xanthopallidus</name>
    <dbReference type="NCBI Taxonomy" id="412689"/>
    <lineage>
        <taxon>Bacteria</taxon>
        <taxon>Bacillati</taxon>
        <taxon>Actinomycetota</taxon>
        <taxon>Actinomycetes</taxon>
        <taxon>Micrococcales</taxon>
        <taxon>Intrasporangiaceae</taxon>
        <taxon>Humibacillus</taxon>
    </lineage>
</organism>
<comment type="caution">
    <text evidence="1">The sequence shown here is derived from an EMBL/GenBank/DDBJ whole genome shotgun (WGS) entry which is preliminary data.</text>
</comment>
<dbReference type="SUPFAM" id="SSF50249">
    <property type="entry name" value="Nucleic acid-binding proteins"/>
    <property type="match status" value="1"/>
</dbReference>
<evidence type="ECO:0000313" key="1">
    <source>
        <dbReference type="EMBL" id="TQM57760.1"/>
    </source>
</evidence>
<dbReference type="AlphaFoldDB" id="A0A543HHG4"/>
<gene>
    <name evidence="1" type="ORF">FBY41_3092</name>
</gene>
<keyword evidence="2" id="KW-1185">Reference proteome</keyword>
<protein>
    <submittedName>
        <fullName evidence="1">ATP-dependent DNA helicase RecG</fullName>
    </submittedName>
</protein>
<keyword evidence="1" id="KW-0547">Nucleotide-binding</keyword>
<dbReference type="OrthoDB" id="3268233at2"/>
<evidence type="ECO:0000313" key="2">
    <source>
        <dbReference type="Proteomes" id="UP000316747"/>
    </source>
</evidence>
<keyword evidence="1" id="KW-0347">Helicase</keyword>
<proteinExistence type="predicted"/>
<dbReference type="RefSeq" id="WP_141845185.1">
    <property type="nucleotide sequence ID" value="NZ_VFPM01000003.1"/>
</dbReference>
<dbReference type="Proteomes" id="UP000316747">
    <property type="component" value="Unassembled WGS sequence"/>
</dbReference>
<name>A0A543HHG4_9MICO</name>
<keyword evidence="1" id="KW-0378">Hydrolase</keyword>
<dbReference type="CDD" id="cd04488">
    <property type="entry name" value="RecG_wedge_OBF"/>
    <property type="match status" value="1"/>
</dbReference>
<dbReference type="InterPro" id="IPR012340">
    <property type="entry name" value="NA-bd_OB-fold"/>
</dbReference>